<evidence type="ECO:0000313" key="8">
    <source>
        <dbReference type="Proteomes" id="UP001620597"/>
    </source>
</evidence>
<accession>A0ABW8ND35</accession>
<keyword evidence="4 6" id="KW-0998">Cell outer membrane</keyword>
<dbReference type="Proteomes" id="UP001620597">
    <property type="component" value="Unassembled WGS sequence"/>
</dbReference>
<dbReference type="InterPro" id="IPR007485">
    <property type="entry name" value="LPS_assembly_LptE"/>
</dbReference>
<evidence type="ECO:0000256" key="1">
    <source>
        <dbReference type="ARBA" id="ARBA00022729"/>
    </source>
</evidence>
<keyword evidence="2 6" id="KW-0472">Membrane</keyword>
<protein>
    <recommendedName>
        <fullName evidence="6">LPS-assembly lipoprotein LptE</fullName>
    </recommendedName>
</protein>
<dbReference type="PROSITE" id="PS51257">
    <property type="entry name" value="PROKAR_LIPOPROTEIN"/>
    <property type="match status" value="1"/>
</dbReference>
<dbReference type="HAMAP" id="MF_01186">
    <property type="entry name" value="LPS_assembly_LptE"/>
    <property type="match status" value="1"/>
</dbReference>
<evidence type="ECO:0000256" key="6">
    <source>
        <dbReference type="HAMAP-Rule" id="MF_01186"/>
    </source>
</evidence>
<sequence length="165" mass="18711">MSYLRVPHSLLMLLTLLVSSCGWQLRGDYQPPADTTVLMLQSQASSNINQRIEQALQRHGWLLVNNREDAQAVLEIQSFVINRRTLTINSAGQIAEYQLEAELQGRLVTAAAAAYSIELSTQSWFDNDVTRVTATALEEDAVRERLTARMIELLIFRLQHIRSEN</sequence>
<keyword evidence="3 6" id="KW-0564">Palmitate</keyword>
<evidence type="ECO:0000256" key="5">
    <source>
        <dbReference type="ARBA" id="ARBA00023288"/>
    </source>
</evidence>
<dbReference type="RefSeq" id="WP_369857075.1">
    <property type="nucleotide sequence ID" value="NZ_JBBKTX010000001.1"/>
</dbReference>
<keyword evidence="8" id="KW-1185">Reference proteome</keyword>
<name>A0ABW8ND35_9GAMM</name>
<comment type="function">
    <text evidence="6">Together with LptD, is involved in the assembly of lipopolysaccharide (LPS) at the surface of the outer membrane. Required for the proper assembly of LptD. Binds LPS and may serve as the LPS recognition site at the outer membrane.</text>
</comment>
<reference evidence="7 8" key="1">
    <citation type="submission" date="2024-03" db="EMBL/GenBank/DDBJ databases">
        <title>High-quality draft genome sequence of Oceanobacter sp. wDCs-4.</title>
        <authorList>
            <person name="Dong C."/>
        </authorList>
    </citation>
    <scope>NUCLEOTIDE SEQUENCE [LARGE SCALE GENOMIC DNA]</scope>
    <source>
        <strain evidence="8">wDCs-4</strain>
    </source>
</reference>
<comment type="subcellular location">
    <subcellularLocation>
        <location evidence="6">Cell outer membrane</location>
        <topology evidence="6">Lipid-anchor</topology>
    </subcellularLocation>
</comment>
<dbReference type="EMBL" id="JBBKTX010000001">
    <property type="protein sequence ID" value="MFK4750863.1"/>
    <property type="molecule type" value="Genomic_DNA"/>
</dbReference>
<dbReference type="Gene3D" id="3.30.160.150">
    <property type="entry name" value="Lipoprotein like domain"/>
    <property type="match status" value="1"/>
</dbReference>
<organism evidence="7 8">
    <name type="scientific">Oceanobacter antarcticus</name>
    <dbReference type="NCBI Taxonomy" id="3133425"/>
    <lineage>
        <taxon>Bacteria</taxon>
        <taxon>Pseudomonadati</taxon>
        <taxon>Pseudomonadota</taxon>
        <taxon>Gammaproteobacteria</taxon>
        <taxon>Oceanospirillales</taxon>
        <taxon>Oceanospirillaceae</taxon>
        <taxon>Oceanobacter</taxon>
    </lineage>
</organism>
<dbReference type="PANTHER" id="PTHR38098">
    <property type="entry name" value="LPS-ASSEMBLY LIPOPROTEIN LPTE"/>
    <property type="match status" value="1"/>
</dbReference>
<evidence type="ECO:0000256" key="3">
    <source>
        <dbReference type="ARBA" id="ARBA00023139"/>
    </source>
</evidence>
<evidence type="ECO:0000313" key="7">
    <source>
        <dbReference type="EMBL" id="MFK4750863.1"/>
    </source>
</evidence>
<comment type="caution">
    <text evidence="7">The sequence shown here is derived from an EMBL/GenBank/DDBJ whole genome shotgun (WGS) entry which is preliminary data.</text>
</comment>
<evidence type="ECO:0000256" key="2">
    <source>
        <dbReference type="ARBA" id="ARBA00023136"/>
    </source>
</evidence>
<comment type="subunit">
    <text evidence="6">Component of the lipopolysaccharide transport and assembly complex. Interacts with LptD.</text>
</comment>
<comment type="similarity">
    <text evidence="6">Belongs to the LptE lipoprotein family.</text>
</comment>
<dbReference type="PANTHER" id="PTHR38098:SF1">
    <property type="entry name" value="LPS-ASSEMBLY LIPOPROTEIN LPTE"/>
    <property type="match status" value="1"/>
</dbReference>
<dbReference type="Pfam" id="PF04390">
    <property type="entry name" value="LptE"/>
    <property type="match status" value="1"/>
</dbReference>
<gene>
    <name evidence="6 7" type="primary">lptE</name>
    <name evidence="7" type="ORF">WG929_00435</name>
</gene>
<evidence type="ECO:0000256" key="4">
    <source>
        <dbReference type="ARBA" id="ARBA00023237"/>
    </source>
</evidence>
<keyword evidence="5 6" id="KW-0449">Lipoprotein</keyword>
<proteinExistence type="inferred from homology"/>
<keyword evidence="1 6" id="KW-0732">Signal</keyword>